<proteinExistence type="predicted"/>
<evidence type="ECO:0000313" key="1">
    <source>
        <dbReference type="EMBL" id="MCR6490202.1"/>
    </source>
</evidence>
<evidence type="ECO:0000313" key="2">
    <source>
        <dbReference type="Proteomes" id="UP001144096"/>
    </source>
</evidence>
<comment type="caution">
    <text evidence="1">The sequence shown here is derived from an EMBL/GenBank/DDBJ whole genome shotgun (WGS) entry which is preliminary data.</text>
</comment>
<gene>
    <name evidence="1" type="ORF">M8542_46075</name>
</gene>
<dbReference type="RefSeq" id="WP_257926767.1">
    <property type="nucleotide sequence ID" value="NZ_JAMXQV010000041.1"/>
</dbReference>
<sequence>MSTNTAADYLMGDLKDIAGHGMRASRCRPTWDISAIAAESPGAQSPPLLATKGCCGVSVSRKYPVFLLPGLVDLTVELLRLGLLDGARGTIAVNSNFWGADLSGLKDEDPEGAARVVGAYLNRQRSSAG</sequence>
<protein>
    <submittedName>
        <fullName evidence="1">Uncharacterized protein</fullName>
    </submittedName>
</protein>
<dbReference type="AlphaFoldDB" id="A0A9X2NP10"/>
<name>A0A9X2NP10_9PSEU</name>
<dbReference type="EMBL" id="JAMXQV010000041">
    <property type="protein sequence ID" value="MCR6490202.1"/>
    <property type="molecule type" value="Genomic_DNA"/>
</dbReference>
<keyword evidence="2" id="KW-1185">Reference proteome</keyword>
<dbReference type="Proteomes" id="UP001144096">
    <property type="component" value="Unassembled WGS sequence"/>
</dbReference>
<organism evidence="1 2">
    <name type="scientific">Amycolatopsis iheyensis</name>
    <dbReference type="NCBI Taxonomy" id="2945988"/>
    <lineage>
        <taxon>Bacteria</taxon>
        <taxon>Bacillati</taxon>
        <taxon>Actinomycetota</taxon>
        <taxon>Actinomycetes</taxon>
        <taxon>Pseudonocardiales</taxon>
        <taxon>Pseudonocardiaceae</taxon>
        <taxon>Amycolatopsis</taxon>
    </lineage>
</organism>
<reference evidence="1" key="1">
    <citation type="submission" date="2022-06" db="EMBL/GenBank/DDBJ databases">
        <title>Amycolatopsis iheyaensis sp. nov., a new species of the genus Amycolatopsis isolated from soil in Iheya island, Japan.</title>
        <authorList>
            <person name="Ngamcharungchit C."/>
            <person name="Kanto H."/>
            <person name="Take A."/>
            <person name="Intra B."/>
            <person name="Matsumoto A."/>
            <person name="Panbangred W."/>
            <person name="Inahashi Y."/>
        </authorList>
    </citation>
    <scope>NUCLEOTIDE SEQUENCE</scope>
    <source>
        <strain evidence="1">OK19-0408</strain>
    </source>
</reference>
<accession>A0A9X2NP10</accession>